<dbReference type="PANTHER" id="PTHR13099:SF0">
    <property type="entry name" value="NADH DEHYDROGENASE [UBIQUINONE] 1 SUBUNIT C2-RELATED"/>
    <property type="match status" value="1"/>
</dbReference>
<gene>
    <name evidence="12" type="primary">ORF182350</name>
</gene>
<dbReference type="GO" id="GO:0005743">
    <property type="term" value="C:mitochondrial inner membrane"/>
    <property type="evidence" value="ECO:0007669"/>
    <property type="project" value="UniProtKB-SubCell"/>
</dbReference>
<dbReference type="AlphaFoldDB" id="A0A0B7BDF3"/>
<keyword evidence="7" id="KW-0249">Electron transport</keyword>
<evidence type="ECO:0000256" key="7">
    <source>
        <dbReference type="ARBA" id="ARBA00022982"/>
    </source>
</evidence>
<dbReference type="PROSITE" id="PS50814">
    <property type="entry name" value="WIF"/>
    <property type="match status" value="1"/>
</dbReference>
<organism evidence="12">
    <name type="scientific">Arion vulgaris</name>
    <dbReference type="NCBI Taxonomy" id="1028688"/>
    <lineage>
        <taxon>Eukaryota</taxon>
        <taxon>Metazoa</taxon>
        <taxon>Spiralia</taxon>
        <taxon>Lophotrochozoa</taxon>
        <taxon>Mollusca</taxon>
        <taxon>Gastropoda</taxon>
        <taxon>Heterobranchia</taxon>
        <taxon>Euthyneura</taxon>
        <taxon>Panpulmonata</taxon>
        <taxon>Eupulmonata</taxon>
        <taxon>Stylommatophora</taxon>
        <taxon>Helicina</taxon>
        <taxon>Arionoidea</taxon>
        <taxon>Arionidae</taxon>
        <taxon>Arion</taxon>
    </lineage>
</organism>
<evidence type="ECO:0000256" key="2">
    <source>
        <dbReference type="ARBA" id="ARBA00008674"/>
    </source>
</evidence>
<reference evidence="12" key="1">
    <citation type="submission" date="2014-12" db="EMBL/GenBank/DDBJ databases">
        <title>Insight into the proteome of Arion vulgaris.</title>
        <authorList>
            <person name="Aradska J."/>
            <person name="Bulat T."/>
            <person name="Smidak R."/>
            <person name="Sarate P."/>
            <person name="Gangsoo J."/>
            <person name="Sialana F."/>
            <person name="Bilban M."/>
            <person name="Lubec G."/>
        </authorList>
    </citation>
    <scope>NUCLEOTIDE SEQUENCE</scope>
    <source>
        <tissue evidence="12">Skin</tissue>
    </source>
</reference>
<evidence type="ECO:0000313" key="12">
    <source>
        <dbReference type="EMBL" id="CEK91339.1"/>
    </source>
</evidence>
<dbReference type="InterPro" id="IPR003306">
    <property type="entry name" value="WIF"/>
</dbReference>
<evidence type="ECO:0000256" key="5">
    <source>
        <dbReference type="ARBA" id="ARBA00022692"/>
    </source>
</evidence>
<evidence type="ECO:0000256" key="4">
    <source>
        <dbReference type="ARBA" id="ARBA00022660"/>
    </source>
</evidence>
<keyword evidence="5" id="KW-0812">Transmembrane</keyword>
<keyword evidence="6" id="KW-0999">Mitochondrion inner membrane</keyword>
<evidence type="ECO:0000256" key="8">
    <source>
        <dbReference type="ARBA" id="ARBA00022989"/>
    </source>
</evidence>
<dbReference type="EMBL" id="HACG01044474">
    <property type="protein sequence ID" value="CEK91339.1"/>
    <property type="molecule type" value="Transcribed_RNA"/>
</dbReference>
<keyword evidence="10" id="KW-0472">Membrane</keyword>
<dbReference type="Pfam" id="PF06374">
    <property type="entry name" value="NDUF_C2"/>
    <property type="match status" value="1"/>
</dbReference>
<dbReference type="InterPro" id="IPR009423">
    <property type="entry name" value="NDUC2"/>
</dbReference>
<sequence length="110" mass="12432">MVGPEISRRLPNYPQFKISLANAFGVSVMLFGSLLHNYSTKRPMNASYLKHVAAIVVGLYAGSHLGKVIDGRRNETVLVIEDYICRHPEDFPIVTPKKYKDLLLPWHPGR</sequence>
<evidence type="ECO:0000256" key="10">
    <source>
        <dbReference type="ARBA" id="ARBA00023136"/>
    </source>
</evidence>
<comment type="subcellular location">
    <subcellularLocation>
        <location evidence="1">Mitochondrion inner membrane</location>
        <topology evidence="1">Single-pass membrane protein</topology>
        <orientation evidence="1">Matrix side</orientation>
    </subcellularLocation>
</comment>
<dbReference type="PANTHER" id="PTHR13099">
    <property type="entry name" value="NADH-UBIQUINONE OXIDOREDUCTASE SUBUNIT B14.5B"/>
    <property type="match status" value="1"/>
</dbReference>
<proteinExistence type="inferred from homology"/>
<keyword evidence="4" id="KW-0679">Respiratory chain</keyword>
<comment type="similarity">
    <text evidence="2">Belongs to the complex I NDUFC2 subunit family.</text>
</comment>
<protein>
    <recommendedName>
        <fullName evidence="11">WIF domain-containing protein</fullName>
    </recommendedName>
</protein>
<accession>A0A0B7BDF3</accession>
<evidence type="ECO:0000256" key="6">
    <source>
        <dbReference type="ARBA" id="ARBA00022792"/>
    </source>
</evidence>
<keyword evidence="8" id="KW-1133">Transmembrane helix</keyword>
<name>A0A0B7BDF3_9EUPU</name>
<keyword evidence="9" id="KW-0496">Mitochondrion</keyword>
<evidence type="ECO:0000259" key="11">
    <source>
        <dbReference type="PROSITE" id="PS50814"/>
    </source>
</evidence>
<evidence type="ECO:0000256" key="1">
    <source>
        <dbReference type="ARBA" id="ARBA00004298"/>
    </source>
</evidence>
<evidence type="ECO:0000256" key="9">
    <source>
        <dbReference type="ARBA" id="ARBA00023128"/>
    </source>
</evidence>
<dbReference type="GO" id="GO:0006120">
    <property type="term" value="P:mitochondrial electron transport, NADH to ubiquinone"/>
    <property type="evidence" value="ECO:0007669"/>
    <property type="project" value="InterPro"/>
</dbReference>
<keyword evidence="3" id="KW-0813">Transport</keyword>
<evidence type="ECO:0000256" key="3">
    <source>
        <dbReference type="ARBA" id="ARBA00022448"/>
    </source>
</evidence>
<feature type="domain" description="WIF" evidence="11">
    <location>
        <begin position="59"/>
        <end position="110"/>
    </location>
</feature>